<dbReference type="InterPro" id="IPR022398">
    <property type="entry name" value="Peptidase_S8_His-AS"/>
</dbReference>
<dbReference type="InterPro" id="IPR023828">
    <property type="entry name" value="Peptidase_S8_Ser-AS"/>
</dbReference>
<reference evidence="17" key="1">
    <citation type="journal article" date="2019" name="Int. J. Syst. Evol. Microbiol.">
        <title>The Global Catalogue of Microorganisms (GCM) 10K type strain sequencing project: providing services to taxonomists for standard genome sequencing and annotation.</title>
        <authorList>
            <consortium name="The Broad Institute Genomics Platform"/>
            <consortium name="The Broad Institute Genome Sequencing Center for Infectious Disease"/>
            <person name="Wu L."/>
            <person name="Ma J."/>
        </authorList>
    </citation>
    <scope>NUCLEOTIDE SEQUENCE [LARGE SCALE GENOMIC DNA]</scope>
    <source>
        <strain evidence="17">JCM 17983</strain>
    </source>
</reference>
<keyword evidence="4 10" id="KW-0645">Protease</keyword>
<dbReference type="Proteomes" id="UP001500457">
    <property type="component" value="Unassembled WGS sequence"/>
</dbReference>
<feature type="signal peptide" evidence="14">
    <location>
        <begin position="1"/>
        <end position="36"/>
    </location>
</feature>
<evidence type="ECO:0000256" key="6">
    <source>
        <dbReference type="ARBA" id="ARBA00022801"/>
    </source>
</evidence>
<dbReference type="EMBL" id="BAABHQ010000010">
    <property type="protein sequence ID" value="GAA4881658.1"/>
    <property type="molecule type" value="Genomic_DNA"/>
</dbReference>
<feature type="chain" id="PRO_5046218312" description="Peptidase S8/S53 domain-containing protein" evidence="14">
    <location>
        <begin position="37"/>
        <end position="472"/>
    </location>
</feature>
<protein>
    <recommendedName>
        <fullName evidence="15">Peptidase S8/S53 domain-containing protein</fullName>
    </recommendedName>
</protein>
<accession>A0ABP9EKK8</accession>
<dbReference type="PROSITE" id="PS00137">
    <property type="entry name" value="SUBTILASE_HIS"/>
    <property type="match status" value="1"/>
</dbReference>
<dbReference type="NCBIfam" id="TIGR03921">
    <property type="entry name" value="T7SS_mycosin"/>
    <property type="match status" value="1"/>
</dbReference>
<keyword evidence="17" id="KW-1185">Reference proteome</keyword>
<gene>
    <name evidence="16" type="ORF">GCM10023203_36360</name>
</gene>
<keyword evidence="8 13" id="KW-1133">Transmembrane helix</keyword>
<comment type="subcellular location">
    <subcellularLocation>
        <location evidence="1">Cell membrane</location>
        <topology evidence="1">Single-pass membrane protein</topology>
    </subcellularLocation>
</comment>
<evidence type="ECO:0000256" key="5">
    <source>
        <dbReference type="ARBA" id="ARBA00022692"/>
    </source>
</evidence>
<dbReference type="InterPro" id="IPR050131">
    <property type="entry name" value="Peptidase_S8_subtilisin-like"/>
</dbReference>
<organism evidence="16 17">
    <name type="scientific">Actinomycetospora straminea</name>
    <dbReference type="NCBI Taxonomy" id="663607"/>
    <lineage>
        <taxon>Bacteria</taxon>
        <taxon>Bacillati</taxon>
        <taxon>Actinomycetota</taxon>
        <taxon>Actinomycetes</taxon>
        <taxon>Pseudonocardiales</taxon>
        <taxon>Pseudonocardiaceae</taxon>
        <taxon>Actinomycetospora</taxon>
    </lineage>
</organism>
<evidence type="ECO:0000256" key="3">
    <source>
        <dbReference type="ARBA" id="ARBA00022475"/>
    </source>
</evidence>
<evidence type="ECO:0000256" key="10">
    <source>
        <dbReference type="PROSITE-ProRule" id="PRU01240"/>
    </source>
</evidence>
<name>A0ABP9EKK8_9PSEU</name>
<dbReference type="PRINTS" id="PR00723">
    <property type="entry name" value="SUBTILISIN"/>
</dbReference>
<dbReference type="Pfam" id="PF00082">
    <property type="entry name" value="Peptidase_S8"/>
    <property type="match status" value="1"/>
</dbReference>
<feature type="active site" description="Charge relay system" evidence="10">
    <location>
        <position position="343"/>
    </location>
</feature>
<evidence type="ECO:0000256" key="1">
    <source>
        <dbReference type="ARBA" id="ARBA00004162"/>
    </source>
</evidence>
<evidence type="ECO:0000256" key="7">
    <source>
        <dbReference type="ARBA" id="ARBA00022825"/>
    </source>
</evidence>
<evidence type="ECO:0000256" key="12">
    <source>
        <dbReference type="SAM" id="MobiDB-lite"/>
    </source>
</evidence>
<feature type="region of interest" description="Disordered" evidence="12">
    <location>
        <begin position="37"/>
        <end position="67"/>
    </location>
</feature>
<evidence type="ECO:0000313" key="17">
    <source>
        <dbReference type="Proteomes" id="UP001500457"/>
    </source>
</evidence>
<evidence type="ECO:0000259" key="15">
    <source>
        <dbReference type="Pfam" id="PF00082"/>
    </source>
</evidence>
<evidence type="ECO:0000256" key="4">
    <source>
        <dbReference type="ARBA" id="ARBA00022670"/>
    </source>
</evidence>
<comment type="similarity">
    <text evidence="2 10 11">Belongs to the peptidase S8 family.</text>
</comment>
<keyword evidence="14" id="KW-0732">Signal</keyword>
<sequence length="472" mass="46652">MRAILGRRAARAPGVPVAVLVAVLVVLLLAAGPAAAAPGDVPAPPPPDPAALARLDPDPRPLAGVGPRVSCVRPAGGASTVIPGAPWSQQRLRFTDAWRFTRGAGQTVAVIDTGVSRHPRLAGRLVDGGDFVGAQDGLTDCDGHGTLVAGIIAAAPDPATGFVGVAPDARVLAIRQSSATVTTRAPDGSLRDGGGNVDTLAAAVLRAVRLGATVINISEAACVPAASAPQALAGLRAAVRAAVDADVVVVAAAGNAGSGACTQGPDGQGSGQVVAPAWFGDDVLSVGYTRRDGLPAPQSLRGPWVSLAAPGSEIVSLDPTGPGVVDRIVPIGADRAIPIEGTSFAAPYVAGVVALVRARYPGLDARQVMARVTSSADRPGGASAVAGRHDDAVGAGIVDPVAAVADVRPDEFTGSGPAPVSPAGAGRVDLSDARDAHSGSRTVALVGSAVAVVLLGGAGLIVLVARRARRSR</sequence>
<dbReference type="InterPro" id="IPR023834">
    <property type="entry name" value="T7SS_pept_S8A_mycosin"/>
</dbReference>
<evidence type="ECO:0000256" key="11">
    <source>
        <dbReference type="RuleBase" id="RU003355"/>
    </source>
</evidence>
<dbReference type="InterPro" id="IPR036852">
    <property type="entry name" value="Peptidase_S8/S53_dom_sf"/>
</dbReference>
<dbReference type="InterPro" id="IPR000209">
    <property type="entry name" value="Peptidase_S8/S53_dom"/>
</dbReference>
<keyword evidence="7 10" id="KW-0720">Serine protease</keyword>
<dbReference type="PROSITE" id="PS51892">
    <property type="entry name" value="SUBTILASE"/>
    <property type="match status" value="1"/>
</dbReference>
<dbReference type="InterPro" id="IPR015500">
    <property type="entry name" value="Peptidase_S8_subtilisin-rel"/>
</dbReference>
<feature type="active site" description="Charge relay system" evidence="10">
    <location>
        <position position="112"/>
    </location>
</feature>
<evidence type="ECO:0000256" key="8">
    <source>
        <dbReference type="ARBA" id="ARBA00022989"/>
    </source>
</evidence>
<evidence type="ECO:0000256" key="2">
    <source>
        <dbReference type="ARBA" id="ARBA00011073"/>
    </source>
</evidence>
<dbReference type="PANTHER" id="PTHR43806">
    <property type="entry name" value="PEPTIDASE S8"/>
    <property type="match status" value="1"/>
</dbReference>
<keyword evidence="6 10" id="KW-0378">Hydrolase</keyword>
<evidence type="ECO:0000256" key="9">
    <source>
        <dbReference type="ARBA" id="ARBA00023136"/>
    </source>
</evidence>
<comment type="caution">
    <text evidence="16">The sequence shown here is derived from an EMBL/GenBank/DDBJ whole genome shotgun (WGS) entry which is preliminary data.</text>
</comment>
<keyword evidence="9 13" id="KW-0472">Membrane</keyword>
<evidence type="ECO:0000256" key="14">
    <source>
        <dbReference type="SAM" id="SignalP"/>
    </source>
</evidence>
<dbReference type="Gene3D" id="3.40.50.200">
    <property type="entry name" value="Peptidase S8/S53 domain"/>
    <property type="match status" value="1"/>
</dbReference>
<dbReference type="PANTHER" id="PTHR43806:SF11">
    <property type="entry name" value="CEREVISIN-RELATED"/>
    <property type="match status" value="1"/>
</dbReference>
<proteinExistence type="inferred from homology"/>
<dbReference type="SUPFAM" id="SSF52743">
    <property type="entry name" value="Subtilisin-like"/>
    <property type="match status" value="1"/>
</dbReference>
<feature type="domain" description="Peptidase S8/S53" evidence="15">
    <location>
        <begin position="103"/>
        <end position="382"/>
    </location>
</feature>
<evidence type="ECO:0000313" key="16">
    <source>
        <dbReference type="EMBL" id="GAA4881658.1"/>
    </source>
</evidence>
<keyword evidence="3" id="KW-1003">Cell membrane</keyword>
<dbReference type="PROSITE" id="PS00136">
    <property type="entry name" value="SUBTILASE_ASP"/>
    <property type="match status" value="1"/>
</dbReference>
<keyword evidence="5 13" id="KW-0812">Transmembrane</keyword>
<feature type="transmembrane region" description="Helical" evidence="13">
    <location>
        <begin position="443"/>
        <end position="465"/>
    </location>
</feature>
<dbReference type="PROSITE" id="PS00138">
    <property type="entry name" value="SUBTILASE_SER"/>
    <property type="match status" value="1"/>
</dbReference>
<feature type="active site" description="Charge relay system" evidence="10">
    <location>
        <position position="144"/>
    </location>
</feature>
<dbReference type="InterPro" id="IPR023827">
    <property type="entry name" value="Peptidase_S8_Asp-AS"/>
</dbReference>
<dbReference type="RefSeq" id="WP_274233650.1">
    <property type="nucleotide sequence ID" value="NZ_BAABHQ010000010.1"/>
</dbReference>
<feature type="region of interest" description="Disordered" evidence="12">
    <location>
        <begin position="410"/>
        <end position="433"/>
    </location>
</feature>
<evidence type="ECO:0000256" key="13">
    <source>
        <dbReference type="SAM" id="Phobius"/>
    </source>
</evidence>